<proteinExistence type="inferred from homology"/>
<dbReference type="InterPro" id="IPR019821">
    <property type="entry name" value="Kinesin_motor_CS"/>
</dbReference>
<dbReference type="GO" id="GO:0005634">
    <property type="term" value="C:nucleus"/>
    <property type="evidence" value="ECO:0007669"/>
    <property type="project" value="TreeGrafter"/>
</dbReference>
<evidence type="ECO:0000313" key="10">
    <source>
        <dbReference type="Proteomes" id="UP001153737"/>
    </source>
</evidence>
<dbReference type="InterPro" id="IPR027640">
    <property type="entry name" value="Kinesin-like_fam"/>
</dbReference>
<evidence type="ECO:0000256" key="2">
    <source>
        <dbReference type="ARBA" id="ARBA00022741"/>
    </source>
</evidence>
<comment type="similarity">
    <text evidence="5 6">Belongs to the TRAFAC class myosin-kinesin ATPase superfamily. Kinesin family.</text>
</comment>
<dbReference type="PANTHER" id="PTHR24115">
    <property type="entry name" value="KINESIN-RELATED"/>
    <property type="match status" value="1"/>
</dbReference>
<evidence type="ECO:0000313" key="9">
    <source>
        <dbReference type="EMBL" id="CAG9817288.1"/>
    </source>
</evidence>
<accession>A0A9N9SF71</accession>
<dbReference type="Proteomes" id="UP001153737">
    <property type="component" value="Chromosome 15"/>
</dbReference>
<dbReference type="SUPFAM" id="SSF52540">
    <property type="entry name" value="P-loop containing nucleoside triphosphate hydrolases"/>
    <property type="match status" value="1"/>
</dbReference>
<protein>
    <recommendedName>
        <fullName evidence="6">Kinesin-like protein</fullName>
    </recommendedName>
</protein>
<dbReference type="GO" id="GO:0051256">
    <property type="term" value="P:mitotic spindle midzone assembly"/>
    <property type="evidence" value="ECO:0007669"/>
    <property type="project" value="TreeGrafter"/>
</dbReference>
<reference evidence="9" key="1">
    <citation type="submission" date="2022-01" db="EMBL/GenBank/DDBJ databases">
        <authorList>
            <person name="King R."/>
        </authorList>
    </citation>
    <scope>NUCLEOTIDE SEQUENCE</scope>
</reference>
<organism evidence="9 10">
    <name type="scientific">Phaedon cochleariae</name>
    <name type="common">Mustard beetle</name>
    <dbReference type="NCBI Taxonomy" id="80249"/>
    <lineage>
        <taxon>Eukaryota</taxon>
        <taxon>Metazoa</taxon>
        <taxon>Ecdysozoa</taxon>
        <taxon>Arthropoda</taxon>
        <taxon>Hexapoda</taxon>
        <taxon>Insecta</taxon>
        <taxon>Pterygota</taxon>
        <taxon>Neoptera</taxon>
        <taxon>Endopterygota</taxon>
        <taxon>Coleoptera</taxon>
        <taxon>Polyphaga</taxon>
        <taxon>Cucujiformia</taxon>
        <taxon>Chrysomeloidea</taxon>
        <taxon>Chrysomelidae</taxon>
        <taxon>Chrysomelinae</taxon>
        <taxon>Chrysomelini</taxon>
        <taxon>Phaedon</taxon>
    </lineage>
</organism>
<dbReference type="FunFam" id="2.60.40.4330:FF:000002">
    <property type="entry name" value="Kinesin-like protein"/>
    <property type="match status" value="1"/>
</dbReference>
<dbReference type="InterPro" id="IPR032384">
    <property type="entry name" value="Kif23_Arf-bd"/>
</dbReference>
<dbReference type="GO" id="GO:0005524">
    <property type="term" value="F:ATP binding"/>
    <property type="evidence" value="ECO:0007669"/>
    <property type="project" value="UniProtKB-UniRule"/>
</dbReference>
<feature type="compositionally biased region" description="Basic and acidic residues" evidence="7">
    <location>
        <begin position="609"/>
        <end position="620"/>
    </location>
</feature>
<dbReference type="Gene3D" id="3.40.850.10">
    <property type="entry name" value="Kinesin motor domain"/>
    <property type="match status" value="1"/>
</dbReference>
<dbReference type="InterPro" id="IPR036961">
    <property type="entry name" value="Kinesin_motor_dom_sf"/>
</dbReference>
<keyword evidence="4" id="KW-0206">Cytoskeleton</keyword>
<keyword evidence="2 5" id="KW-0547">Nucleotide-binding</keyword>
<feature type="region of interest" description="Disordered" evidence="7">
    <location>
        <begin position="655"/>
        <end position="691"/>
    </location>
</feature>
<dbReference type="GO" id="GO:0008017">
    <property type="term" value="F:microtubule binding"/>
    <property type="evidence" value="ECO:0007669"/>
    <property type="project" value="InterPro"/>
</dbReference>
<comment type="subcellular location">
    <subcellularLocation>
        <location evidence="1">Cytoplasm</location>
        <location evidence="1">Cytoskeleton</location>
    </subcellularLocation>
</comment>
<gene>
    <name evidence="9" type="ORF">PHAECO_LOCUS4715</name>
</gene>
<dbReference type="PROSITE" id="PS50067">
    <property type="entry name" value="KINESIN_MOTOR_2"/>
    <property type="match status" value="1"/>
</dbReference>
<keyword evidence="5 6" id="KW-0505">Motor protein</keyword>
<evidence type="ECO:0000256" key="6">
    <source>
        <dbReference type="RuleBase" id="RU000394"/>
    </source>
</evidence>
<dbReference type="PRINTS" id="PR00380">
    <property type="entry name" value="KINESINHEAVY"/>
</dbReference>
<feature type="binding site" evidence="5">
    <location>
        <begin position="113"/>
        <end position="120"/>
    </location>
    <ligand>
        <name>ATP</name>
        <dbReference type="ChEBI" id="CHEBI:30616"/>
    </ligand>
</feature>
<dbReference type="AlphaFoldDB" id="A0A9N9SF71"/>
<dbReference type="Pfam" id="PF00225">
    <property type="entry name" value="Kinesin"/>
    <property type="match status" value="1"/>
</dbReference>
<dbReference type="SMART" id="SM00129">
    <property type="entry name" value="KISc"/>
    <property type="match status" value="1"/>
</dbReference>
<evidence type="ECO:0000256" key="5">
    <source>
        <dbReference type="PROSITE-ProRule" id="PRU00283"/>
    </source>
</evidence>
<evidence type="ECO:0000256" key="4">
    <source>
        <dbReference type="ARBA" id="ARBA00023212"/>
    </source>
</evidence>
<feature type="region of interest" description="Disordered" evidence="7">
    <location>
        <begin position="600"/>
        <end position="620"/>
    </location>
</feature>
<feature type="domain" description="Kinesin motor" evidence="8">
    <location>
        <begin position="31"/>
        <end position="433"/>
    </location>
</feature>
<sequence>MFASTKFTPTPRKLQREKTTLSTNSDSDKEPVHVYCRLRPLKSSDSDQPSMKLLSPNEISVVTEAKGIRKEMCYKFKHIFTAYSTQKEVFEHLAYPLLEDLLKGRNGLLFSYGVTGSGKTYTLTGNQENPGIMPRCINTIFNSIGELQAPKFIIKSDRMNGFEVQTEDDALHDRLSEIRNLARTPKNQKKMNDDKTVFSNEGSRIALINDNSLFAIFITYIEIYNNNVYDLLDESGNGKSLQNKILREDSQRNMYVNGVTEVEVKSAQEAFELFSAGQKKKKMAHTTLNAESSRSHSIFTIRVAQLEQVTLNEDGKPIIPEKNVLTVSQLSLVDLAGSERTSRTQNTGDRLREASCINNSLMSLRTCMEILRENQRTRANKVVPYRDSRLTYLFKNYFEGDGTVQMIVCVNPSYNDLDENLHVLKFAEISQDVKITKFKPQQTPLSIKKTIKKRATPAKIKTKALFSVLPEIPFIKFDFSNVEECGLQIDKVIKSLEFCKPKISELVAEIDKTDQSFRKRLVDMENDNVQKTLQANSYDHQLQKQKQKNNNLVTKITHLESSCGSLEAKNKELEGVICSLHNMIDEKDLKLNQKILDKEKQKQKSALANERKNQELESKLRKQREHFHANMRAKEIKLRMVKEALDAEIVVSPMEEQVENIPPPTPKTPESSRRNLTTQTHSARRRRSRSTDGVWLEHNAIKPVPLGTVMQPTMKKRKSVSKLTKATDVTNSKQTKYCLVAQEQDADGEVETKLYKGDIVPTCGGGAQVIFNDVERLRQESPTRDD</sequence>
<evidence type="ECO:0000256" key="1">
    <source>
        <dbReference type="ARBA" id="ARBA00004245"/>
    </source>
</evidence>
<keyword evidence="10" id="KW-1185">Reference proteome</keyword>
<dbReference type="InterPro" id="IPR038105">
    <property type="entry name" value="Kif23_Arf-bd_sf"/>
</dbReference>
<dbReference type="GO" id="GO:0003777">
    <property type="term" value="F:microtubule motor activity"/>
    <property type="evidence" value="ECO:0007669"/>
    <property type="project" value="InterPro"/>
</dbReference>
<keyword evidence="4" id="KW-0963">Cytoplasm</keyword>
<evidence type="ECO:0000256" key="7">
    <source>
        <dbReference type="SAM" id="MobiDB-lite"/>
    </source>
</evidence>
<evidence type="ECO:0000256" key="3">
    <source>
        <dbReference type="ARBA" id="ARBA00022840"/>
    </source>
</evidence>
<dbReference type="Pfam" id="PF16540">
    <property type="entry name" value="MKLP1_Arf_bdg"/>
    <property type="match status" value="1"/>
</dbReference>
<keyword evidence="3 5" id="KW-0067">ATP-binding</keyword>
<feature type="region of interest" description="Disordered" evidence="7">
    <location>
        <begin position="1"/>
        <end position="28"/>
    </location>
</feature>
<dbReference type="PANTHER" id="PTHR24115:SF600">
    <property type="entry name" value="KINESIN-LIKE PROTEIN KIF23"/>
    <property type="match status" value="1"/>
</dbReference>
<dbReference type="OrthoDB" id="2403182at2759"/>
<dbReference type="InterPro" id="IPR027417">
    <property type="entry name" value="P-loop_NTPase"/>
</dbReference>
<keyword evidence="6" id="KW-0493">Microtubule</keyword>
<dbReference type="GO" id="GO:0016887">
    <property type="term" value="F:ATP hydrolysis activity"/>
    <property type="evidence" value="ECO:0007669"/>
    <property type="project" value="TreeGrafter"/>
</dbReference>
<dbReference type="EMBL" id="OU896721">
    <property type="protein sequence ID" value="CAG9817288.1"/>
    <property type="molecule type" value="Genomic_DNA"/>
</dbReference>
<dbReference type="GO" id="GO:0005871">
    <property type="term" value="C:kinesin complex"/>
    <property type="evidence" value="ECO:0007669"/>
    <property type="project" value="TreeGrafter"/>
</dbReference>
<dbReference type="GO" id="GO:0005874">
    <property type="term" value="C:microtubule"/>
    <property type="evidence" value="ECO:0007669"/>
    <property type="project" value="UniProtKB-KW"/>
</dbReference>
<dbReference type="PROSITE" id="PS00411">
    <property type="entry name" value="KINESIN_MOTOR_1"/>
    <property type="match status" value="1"/>
</dbReference>
<reference evidence="9" key="2">
    <citation type="submission" date="2022-10" db="EMBL/GenBank/DDBJ databases">
        <authorList>
            <consortium name="ENA_rothamsted_submissions"/>
            <consortium name="culmorum"/>
            <person name="King R."/>
        </authorList>
    </citation>
    <scope>NUCLEOTIDE SEQUENCE</scope>
</reference>
<dbReference type="InterPro" id="IPR001752">
    <property type="entry name" value="Kinesin_motor_dom"/>
</dbReference>
<evidence type="ECO:0000259" key="8">
    <source>
        <dbReference type="PROSITE" id="PS50067"/>
    </source>
</evidence>
<dbReference type="GO" id="GO:0007018">
    <property type="term" value="P:microtubule-based movement"/>
    <property type="evidence" value="ECO:0007669"/>
    <property type="project" value="InterPro"/>
</dbReference>
<name>A0A9N9SF71_PHACE</name>
<dbReference type="Gene3D" id="2.60.40.4330">
    <property type="entry name" value="Kinesin-like protein Kif23, Arf6-interacting domain"/>
    <property type="match status" value="1"/>
</dbReference>